<protein>
    <recommendedName>
        <fullName evidence="3">Reverse transcriptase domain-containing protein</fullName>
    </recommendedName>
</protein>
<dbReference type="CTD" id="20328196"/>
<sequence>MSRGTSRLSSPHQVVSDEAVVSNHSSSTMHSIADIEYADDISLLGSAAVVIHTLLNILTVSVPWFGMHLTPAKCKVLLQDWATECAAPGRLMFQSLRCLRYRDTCLFVMHYSVAENSSTLHDRSRPSLGSSIRRSPRVSANLMFHLEPNCTKLAKYNHLQTKNPILCFPHLLINSTHSDSLITFQSEFFQLKIKATECVALGHLMFQSLRYSIYRDTCILVMPGNITNERFSLVPALNMANVIDAFQNDSALHSVLLSVKVRPSADGTRGYIKPKI</sequence>
<dbReference type="OrthoDB" id="39497at2759"/>
<proteinExistence type="predicted"/>
<dbReference type="EMBL" id="KL596751">
    <property type="protein sequence ID" value="KER26294.1"/>
    <property type="molecule type" value="Genomic_DNA"/>
</dbReference>
<evidence type="ECO:0000313" key="1">
    <source>
        <dbReference type="EMBL" id="KER26294.1"/>
    </source>
</evidence>
<name>A0A075ADU8_OPIVI</name>
<accession>A0A075ADU8</accession>
<dbReference type="RefSeq" id="XP_009169964.1">
    <property type="nucleotide sequence ID" value="XM_009171700.1"/>
</dbReference>
<dbReference type="AlphaFoldDB" id="A0A075ADU8"/>
<dbReference type="Proteomes" id="UP000054324">
    <property type="component" value="Unassembled WGS sequence"/>
</dbReference>
<reference evidence="1 2" key="1">
    <citation type="submission" date="2013-11" db="EMBL/GenBank/DDBJ databases">
        <title>Opisthorchis viverrini - life in the bile duct.</title>
        <authorList>
            <person name="Young N.D."/>
            <person name="Nagarajan N."/>
            <person name="Lin S.J."/>
            <person name="Korhonen P.K."/>
            <person name="Jex A.R."/>
            <person name="Hall R.S."/>
            <person name="Safavi-Hemami H."/>
            <person name="Kaewkong W."/>
            <person name="Bertrand D."/>
            <person name="Gao S."/>
            <person name="Seet Q."/>
            <person name="Wongkham S."/>
            <person name="Teh B.T."/>
            <person name="Wongkham C."/>
            <person name="Intapan P.M."/>
            <person name="Maleewong W."/>
            <person name="Yang X."/>
            <person name="Hu M."/>
            <person name="Wang Z."/>
            <person name="Hofmann A."/>
            <person name="Sternberg P.W."/>
            <person name="Tan P."/>
            <person name="Wang J."/>
            <person name="Gasser R.B."/>
        </authorList>
    </citation>
    <scope>NUCLEOTIDE SEQUENCE [LARGE SCALE GENOMIC DNA]</scope>
</reference>
<gene>
    <name evidence="1" type="ORF">T265_14030</name>
</gene>
<evidence type="ECO:0008006" key="3">
    <source>
        <dbReference type="Google" id="ProtNLM"/>
    </source>
</evidence>
<dbReference type="GeneID" id="20328196"/>
<organism evidence="1 2">
    <name type="scientific">Opisthorchis viverrini</name>
    <name type="common">Southeast Asian liver fluke</name>
    <dbReference type="NCBI Taxonomy" id="6198"/>
    <lineage>
        <taxon>Eukaryota</taxon>
        <taxon>Metazoa</taxon>
        <taxon>Spiralia</taxon>
        <taxon>Lophotrochozoa</taxon>
        <taxon>Platyhelminthes</taxon>
        <taxon>Trematoda</taxon>
        <taxon>Digenea</taxon>
        <taxon>Opisthorchiida</taxon>
        <taxon>Opisthorchiata</taxon>
        <taxon>Opisthorchiidae</taxon>
        <taxon>Opisthorchis</taxon>
    </lineage>
</organism>
<dbReference type="KEGG" id="ovi:T265_14030"/>
<evidence type="ECO:0000313" key="2">
    <source>
        <dbReference type="Proteomes" id="UP000054324"/>
    </source>
</evidence>
<keyword evidence="2" id="KW-1185">Reference proteome</keyword>